<organism evidence="1 2">
    <name type="scientific">Pseudomonas kribbensis</name>
    <dbReference type="NCBI Taxonomy" id="1628086"/>
    <lineage>
        <taxon>Bacteria</taxon>
        <taxon>Pseudomonadati</taxon>
        <taxon>Pseudomonadota</taxon>
        <taxon>Gammaproteobacteria</taxon>
        <taxon>Pseudomonadales</taxon>
        <taxon>Pseudomonadaceae</taxon>
        <taxon>Pseudomonas</taxon>
    </lineage>
</organism>
<dbReference type="Proteomes" id="UP000253720">
    <property type="component" value="Chromosome"/>
</dbReference>
<accession>A0A345RNV8</accession>
<dbReference type="RefSeq" id="WP_114882201.1">
    <property type="nucleotide sequence ID" value="NZ_CP029608.1"/>
</dbReference>
<name>A0A345RNV8_9PSED</name>
<evidence type="ECO:0000313" key="1">
    <source>
        <dbReference type="EMBL" id="AXI60974.1"/>
    </source>
</evidence>
<dbReference type="EMBL" id="CP029608">
    <property type="protein sequence ID" value="AXI60974.1"/>
    <property type="molecule type" value="Genomic_DNA"/>
</dbReference>
<dbReference type="KEGG" id="pke:DLD99_10990"/>
<dbReference type="AlphaFoldDB" id="A0A345RNV8"/>
<evidence type="ECO:0000313" key="2">
    <source>
        <dbReference type="Proteomes" id="UP000253720"/>
    </source>
</evidence>
<protein>
    <submittedName>
        <fullName evidence="1">Uncharacterized protein</fullName>
    </submittedName>
</protein>
<keyword evidence="2" id="KW-1185">Reference proteome</keyword>
<gene>
    <name evidence="1" type="ORF">DLD99_10990</name>
</gene>
<reference evidence="1 2" key="1">
    <citation type="submission" date="2018-05" db="EMBL/GenBank/DDBJ databases">
        <title>Complete genome sequence of Pseudomonas kribbensis 46-2(T).</title>
        <authorList>
            <person name="Jeong H."/>
            <person name="Lee S.-G."/>
            <person name="Rha E."/>
            <person name="Kim H."/>
        </authorList>
    </citation>
    <scope>NUCLEOTIDE SEQUENCE [LARGE SCALE GENOMIC DNA]</scope>
    <source>
        <strain evidence="1 2">46-2</strain>
    </source>
</reference>
<sequence length="92" mass="10222">MANDEKVITANGAMTLMIEGHTNSYGKVVAYYKKAGEWIELGRGDVEAWEPRPPHPYKILVQNPSKDVHEIVVCSDKVGPPPQETQSPTLYV</sequence>
<proteinExistence type="predicted"/>